<dbReference type="PROSITE" id="PS51352">
    <property type="entry name" value="THIOREDOXIN_2"/>
    <property type="match status" value="1"/>
</dbReference>
<dbReference type="GeneID" id="9685627"/>
<dbReference type="CDD" id="cd02859">
    <property type="entry name" value="E_set_AMPKbeta_like_N"/>
    <property type="match status" value="1"/>
</dbReference>
<sequence>MASALAPSAAPSSRARPLSRASASRRAASAPAAPAAGAARRSRPLDEDNKKARAHPRNPRSARHRARAVREASDDTVPAARWYDAPAPSNFISVRSEEELRDVMRAAYGNARASTLLVVEFYAKWCASCRRLYPRLTKLAAQEQDVLFVKIEFDECKELCRKLGVVKLPYFHVYNGSGSRLADFASSLEPTKFKRLTDAIEENRATRCALPHNVVDPDDAAHDVEYLRSLVKLHHVTFAWRGGGRDVMIAGDVAGGWTHTLSLTRRSKSDVFGDLYDGGSADGSIEDDDDEFVHAVTCLLPTGTFRFKFIVDGEWTCEPNYPIVADAQENVNNEIFVGPASWPFEWVAVPTKAPSGPPAPLRPTPIALLDMHEPSARNAANAGVEVSTKKFQRRKLPGGDDDAVKALYGQSAKRSDNVKDGWKPEDYPKYAHHDDAPPQPPKSPPEEKKEEKIEEEDTSFPRKVKVSSDDFMTKREHDAKVAEDILNSGTAGPSETAAAFARLKFTRDEKAAQEKTLAKGGERAVRPSDGELKEARSLKSVEERLARIERLLEERGEMGLNEG</sequence>
<dbReference type="InterPro" id="IPR032640">
    <property type="entry name" value="AMPK1_CBM"/>
</dbReference>
<dbReference type="GO" id="GO:0045454">
    <property type="term" value="P:cell redox homeostasis"/>
    <property type="evidence" value="ECO:0007669"/>
    <property type="project" value="TreeGrafter"/>
</dbReference>
<dbReference type="Proteomes" id="UP000001876">
    <property type="component" value="Unassembled WGS sequence"/>
</dbReference>
<proteinExistence type="inferred from homology"/>
<comment type="similarity">
    <text evidence="1">Belongs to the thioredoxin family.</text>
</comment>
<dbReference type="STRING" id="564608.C1MWB9"/>
<evidence type="ECO:0000259" key="3">
    <source>
        <dbReference type="PROSITE" id="PS51352"/>
    </source>
</evidence>
<dbReference type="RefSeq" id="XP_003059897.1">
    <property type="nucleotide sequence ID" value="XM_003059851.1"/>
</dbReference>
<dbReference type="InterPro" id="IPR017937">
    <property type="entry name" value="Thioredoxin_CS"/>
</dbReference>
<feature type="compositionally biased region" description="Basic residues" evidence="2">
    <location>
        <begin position="52"/>
        <end position="67"/>
    </location>
</feature>
<dbReference type="InterPro" id="IPR036249">
    <property type="entry name" value="Thioredoxin-like_sf"/>
</dbReference>
<dbReference type="PANTHER" id="PTHR43601:SF32">
    <property type="entry name" value="THIOREDOXIN-LIKE 2-2, CHLOROPLASTIC"/>
    <property type="match status" value="1"/>
</dbReference>
<dbReference type="OrthoDB" id="10264306at2759"/>
<dbReference type="GO" id="GO:0016301">
    <property type="term" value="F:kinase activity"/>
    <property type="evidence" value="ECO:0007669"/>
    <property type="project" value="UniProtKB-KW"/>
</dbReference>
<dbReference type="InterPro" id="IPR014756">
    <property type="entry name" value="Ig_E-set"/>
</dbReference>
<keyword evidence="5" id="KW-1185">Reference proteome</keyword>
<gene>
    <name evidence="4" type="ORF">MICPUCDRAFT_59708</name>
</gene>
<feature type="region of interest" description="Disordered" evidence="2">
    <location>
        <begin position="1"/>
        <end position="71"/>
    </location>
</feature>
<dbReference type="Gene3D" id="3.40.30.10">
    <property type="entry name" value="Glutaredoxin"/>
    <property type="match status" value="1"/>
</dbReference>
<dbReference type="Pfam" id="PF00085">
    <property type="entry name" value="Thioredoxin"/>
    <property type="match status" value="1"/>
</dbReference>
<dbReference type="CDD" id="cd02947">
    <property type="entry name" value="TRX_family"/>
    <property type="match status" value="1"/>
</dbReference>
<evidence type="ECO:0000256" key="1">
    <source>
        <dbReference type="ARBA" id="ARBA00008987"/>
    </source>
</evidence>
<dbReference type="PANTHER" id="PTHR43601">
    <property type="entry name" value="THIOREDOXIN, MITOCHONDRIAL"/>
    <property type="match status" value="1"/>
</dbReference>
<dbReference type="PROSITE" id="PS00194">
    <property type="entry name" value="THIOREDOXIN_1"/>
    <property type="match status" value="1"/>
</dbReference>
<feature type="domain" description="Thioredoxin" evidence="3">
    <location>
        <begin position="66"/>
        <end position="205"/>
    </location>
</feature>
<dbReference type="eggNOG" id="KOG0907">
    <property type="taxonomic scope" value="Eukaryota"/>
</dbReference>
<dbReference type="Pfam" id="PF16561">
    <property type="entry name" value="AMPK1_CBM"/>
    <property type="match status" value="1"/>
</dbReference>
<dbReference type="KEGG" id="mpp:MICPUCDRAFT_59708"/>
<dbReference type="SUPFAM" id="SSF81296">
    <property type="entry name" value="E set domains"/>
    <property type="match status" value="1"/>
</dbReference>
<accession>C1MWB9</accession>
<dbReference type="EMBL" id="GG663741">
    <property type="protein sequence ID" value="EEH55849.1"/>
    <property type="molecule type" value="Genomic_DNA"/>
</dbReference>
<evidence type="ECO:0000256" key="2">
    <source>
        <dbReference type="SAM" id="MobiDB-lite"/>
    </source>
</evidence>
<feature type="compositionally biased region" description="Basic and acidic residues" evidence="2">
    <location>
        <begin position="413"/>
        <end position="436"/>
    </location>
</feature>
<organism evidence="5">
    <name type="scientific">Micromonas pusilla (strain CCMP1545)</name>
    <name type="common">Picoplanktonic green alga</name>
    <dbReference type="NCBI Taxonomy" id="564608"/>
    <lineage>
        <taxon>Eukaryota</taxon>
        <taxon>Viridiplantae</taxon>
        <taxon>Chlorophyta</taxon>
        <taxon>Mamiellophyceae</taxon>
        <taxon>Mamiellales</taxon>
        <taxon>Mamiellaceae</taxon>
        <taxon>Micromonas</taxon>
    </lineage>
</organism>
<keyword evidence="4" id="KW-0418">Kinase</keyword>
<evidence type="ECO:0000313" key="5">
    <source>
        <dbReference type="Proteomes" id="UP000001876"/>
    </source>
</evidence>
<feature type="region of interest" description="Disordered" evidence="2">
    <location>
        <begin position="378"/>
        <end position="471"/>
    </location>
</feature>
<dbReference type="SUPFAM" id="SSF52833">
    <property type="entry name" value="Thioredoxin-like"/>
    <property type="match status" value="1"/>
</dbReference>
<dbReference type="InterPro" id="IPR013783">
    <property type="entry name" value="Ig-like_fold"/>
</dbReference>
<protein>
    <submittedName>
        <fullName evidence="4">Thioredoxin/AMP-activated kinase</fullName>
    </submittedName>
</protein>
<reference evidence="4 5" key="1">
    <citation type="journal article" date="2009" name="Science">
        <title>Green evolution and dynamic adaptations revealed by genomes of the marine picoeukaryotes Micromonas.</title>
        <authorList>
            <person name="Worden A.Z."/>
            <person name="Lee J.H."/>
            <person name="Mock T."/>
            <person name="Rouze P."/>
            <person name="Simmons M.P."/>
            <person name="Aerts A.L."/>
            <person name="Allen A.E."/>
            <person name="Cuvelier M.L."/>
            <person name="Derelle E."/>
            <person name="Everett M.V."/>
            <person name="Foulon E."/>
            <person name="Grimwood J."/>
            <person name="Gundlach H."/>
            <person name="Henrissat B."/>
            <person name="Napoli C."/>
            <person name="McDonald S.M."/>
            <person name="Parker M.S."/>
            <person name="Rombauts S."/>
            <person name="Salamov A."/>
            <person name="Von Dassow P."/>
            <person name="Badger J.H."/>
            <person name="Coutinho P.M."/>
            <person name="Demir E."/>
            <person name="Dubchak I."/>
            <person name="Gentemann C."/>
            <person name="Eikrem W."/>
            <person name="Gready J.E."/>
            <person name="John U."/>
            <person name="Lanier W."/>
            <person name="Lindquist E.A."/>
            <person name="Lucas S."/>
            <person name="Mayer K.F."/>
            <person name="Moreau H."/>
            <person name="Not F."/>
            <person name="Otillar R."/>
            <person name="Panaud O."/>
            <person name="Pangilinan J."/>
            <person name="Paulsen I."/>
            <person name="Piegu B."/>
            <person name="Poliakov A."/>
            <person name="Robbens S."/>
            <person name="Schmutz J."/>
            <person name="Toulza E."/>
            <person name="Wyss T."/>
            <person name="Zelensky A."/>
            <person name="Zhou K."/>
            <person name="Armbrust E.V."/>
            <person name="Bhattacharya D."/>
            <person name="Goodenough U.W."/>
            <person name="Van de Peer Y."/>
            <person name="Grigoriev I.V."/>
        </authorList>
    </citation>
    <scope>NUCLEOTIDE SEQUENCE [LARGE SCALE GENOMIC DNA]</scope>
    <source>
        <strain evidence="4 5">CCMP1545</strain>
    </source>
</reference>
<dbReference type="AlphaFoldDB" id="C1MWB9"/>
<evidence type="ECO:0000313" key="4">
    <source>
        <dbReference type="EMBL" id="EEH55849.1"/>
    </source>
</evidence>
<dbReference type="Gene3D" id="2.60.40.10">
    <property type="entry name" value="Immunoglobulins"/>
    <property type="match status" value="1"/>
</dbReference>
<dbReference type="InterPro" id="IPR013766">
    <property type="entry name" value="Thioredoxin_domain"/>
</dbReference>
<feature type="compositionally biased region" description="Low complexity" evidence="2">
    <location>
        <begin position="1"/>
        <end position="39"/>
    </location>
</feature>
<name>C1MWB9_MICPC</name>
<dbReference type="OMA" id="AGGWTHT"/>
<keyword evidence="4" id="KW-0808">Transferase</keyword>